<reference evidence="3" key="3">
    <citation type="submission" date="2008-04" db="EMBL/GenBank/DDBJ databases">
        <title>Complete sequence of chromosome of Exiguobacterium sibiricum 255-15.</title>
        <authorList>
            <consortium name="US DOE Joint Genome Institute"/>
            <person name="Copeland A."/>
            <person name="Lucas S."/>
            <person name="Lapidus A."/>
            <person name="Glavina del Rio T."/>
            <person name="Dalin E."/>
            <person name="Tice H."/>
            <person name="Bruce D."/>
            <person name="Goodwin L."/>
            <person name="Pitluck S."/>
            <person name="Kiss H."/>
            <person name="Chertkov O."/>
            <person name="Monk C."/>
            <person name="Brettin T."/>
            <person name="Detter J.C."/>
            <person name="Han C."/>
            <person name="Kuske C.R."/>
            <person name="Schmutz J."/>
            <person name="Larimer F."/>
            <person name="Land M."/>
            <person name="Hauser L."/>
            <person name="Kyrpides N."/>
            <person name="Mikhailova N."/>
            <person name="Vishnivetskaya T."/>
            <person name="Rodrigues D.F."/>
            <person name="Gilichinsky D."/>
            <person name="Tiedje J."/>
            <person name="Richardson P."/>
        </authorList>
    </citation>
    <scope>NUCLEOTIDE SEQUENCE [LARGE SCALE GENOMIC DNA]</scope>
    <source>
        <strain evidence="3">DSM 17290 / CIP 109462 / JCM 13490 / 255-15</strain>
    </source>
</reference>
<dbReference type="KEGG" id="esi:Exig_1383"/>
<evidence type="ECO:0000313" key="3">
    <source>
        <dbReference type="Proteomes" id="UP000001681"/>
    </source>
</evidence>
<dbReference type="OrthoDB" id="2413347at2"/>
<keyword evidence="3" id="KW-1185">Reference proteome</keyword>
<keyword evidence="1" id="KW-0812">Transmembrane</keyword>
<name>B1YFH7_EXIS2</name>
<organism evidence="2 3">
    <name type="scientific">Exiguobacterium sibiricum (strain DSM 17290 / CCUG 55495 / CIP 109462 / JCM 13490 / 255-15)</name>
    <dbReference type="NCBI Taxonomy" id="262543"/>
    <lineage>
        <taxon>Bacteria</taxon>
        <taxon>Bacillati</taxon>
        <taxon>Bacillota</taxon>
        <taxon>Bacilli</taxon>
        <taxon>Bacillales</taxon>
        <taxon>Bacillales Family XII. Incertae Sedis</taxon>
        <taxon>Exiguobacterium</taxon>
    </lineage>
</organism>
<feature type="transmembrane region" description="Helical" evidence="1">
    <location>
        <begin position="7"/>
        <end position="28"/>
    </location>
</feature>
<reference evidence="2 3" key="1">
    <citation type="journal article" date="2006" name="Extremophiles">
        <title>Characterization of Exiguobacterium isolates from the Siberian permafrost. Description of Exiguobacterium sibiricum sp. nov.</title>
        <authorList>
            <person name="Rodrigues D.F."/>
            <person name="Goris J."/>
            <person name="Vishnivetskaya T."/>
            <person name="Gilichinsky D."/>
            <person name="Thomashow M.F."/>
            <person name="Tiedje J.M."/>
        </authorList>
    </citation>
    <scope>NUCLEOTIDE SEQUENCE [LARGE SCALE GENOMIC DNA]</scope>
    <source>
        <strain evidence="3">DSM 17290 / CIP 109462 / JCM 13490 / 255-15</strain>
    </source>
</reference>
<gene>
    <name evidence="2" type="ordered locus">Exig_1383</name>
</gene>
<dbReference type="AlphaFoldDB" id="B1YFH7"/>
<dbReference type="RefSeq" id="WP_012370274.1">
    <property type="nucleotide sequence ID" value="NC_010556.1"/>
</dbReference>
<sequence>MNRLFRYFYVSDLIATVGASISYIAIYWTCAGLLSPAAVSLVIGAVFVIRFISSSLVGPWIDRIEPVRLLKATVLIRFYCLVPSGIF</sequence>
<reference evidence="2 3" key="2">
    <citation type="journal article" date="2008" name="BMC Genomics">
        <title>Architecture of thermal adaptation in an Exiguobacterium sibiricum strain isolated from 3 million year old permafrost: a genome and transcriptome approach.</title>
        <authorList>
            <person name="Rodrigues D.F."/>
            <person name="Ivanova N."/>
            <person name="He Z."/>
            <person name="Huebner M."/>
            <person name="Zhou J."/>
            <person name="Tiedje J.M."/>
        </authorList>
    </citation>
    <scope>NUCLEOTIDE SEQUENCE [LARGE SCALE GENOMIC DNA]</scope>
    <source>
        <strain evidence="3">DSM 17290 / CIP 109462 / JCM 13490 / 255-15</strain>
    </source>
</reference>
<protein>
    <submittedName>
        <fullName evidence="2">Major facilitator superfamily MFS_1</fullName>
    </submittedName>
</protein>
<dbReference type="STRING" id="262543.Exig_1383"/>
<keyword evidence="1" id="KW-0472">Membrane</keyword>
<dbReference type="Proteomes" id="UP000001681">
    <property type="component" value="Chromosome"/>
</dbReference>
<dbReference type="HOGENOM" id="CLU_2478752_0_0_9"/>
<evidence type="ECO:0000256" key="1">
    <source>
        <dbReference type="SAM" id="Phobius"/>
    </source>
</evidence>
<proteinExistence type="predicted"/>
<feature type="transmembrane region" description="Helical" evidence="1">
    <location>
        <begin position="34"/>
        <end position="53"/>
    </location>
</feature>
<keyword evidence="1" id="KW-1133">Transmembrane helix</keyword>
<accession>B1YFH7</accession>
<dbReference type="EMBL" id="CP001022">
    <property type="protein sequence ID" value="ACB60853.1"/>
    <property type="molecule type" value="Genomic_DNA"/>
</dbReference>
<evidence type="ECO:0000313" key="2">
    <source>
        <dbReference type="EMBL" id="ACB60853.1"/>
    </source>
</evidence>